<dbReference type="HOGENOM" id="CLU_1370070_0_0_4"/>
<keyword evidence="2" id="KW-1185">Reference proteome</keyword>
<evidence type="ECO:0000313" key="1">
    <source>
        <dbReference type="EMBL" id="AAQ58097.1"/>
    </source>
</evidence>
<dbReference type="RefSeq" id="WP_011133974.1">
    <property type="nucleotide sequence ID" value="NC_005085.1"/>
</dbReference>
<organism evidence="1 2">
    <name type="scientific">Chromobacterium violaceum (strain ATCC 12472 / DSM 30191 / JCM 1249 / CCUG 213 / NBRC 12614 / NCIMB 9131 / NCTC 9757 / MK)</name>
    <dbReference type="NCBI Taxonomy" id="243365"/>
    <lineage>
        <taxon>Bacteria</taxon>
        <taxon>Pseudomonadati</taxon>
        <taxon>Pseudomonadota</taxon>
        <taxon>Betaproteobacteria</taxon>
        <taxon>Neisseriales</taxon>
        <taxon>Chromobacteriaceae</taxon>
        <taxon>Chromobacterium</taxon>
    </lineage>
</organism>
<dbReference type="eggNOG" id="ENOG5033MIN">
    <property type="taxonomic scope" value="Bacteria"/>
</dbReference>
<protein>
    <submittedName>
        <fullName evidence="1">Probable tail fiber assembly-like protein</fullName>
    </submittedName>
</protein>
<dbReference type="AlphaFoldDB" id="Q7P0Z6"/>
<dbReference type="OrthoDB" id="6465464at2"/>
<dbReference type="EMBL" id="AE016825">
    <property type="protein sequence ID" value="AAQ58097.1"/>
    <property type="molecule type" value="Genomic_DNA"/>
</dbReference>
<evidence type="ECO:0000313" key="2">
    <source>
        <dbReference type="Proteomes" id="UP000001424"/>
    </source>
</evidence>
<dbReference type="KEGG" id="cvi:CV_0419"/>
<gene>
    <name evidence="1" type="ordered locus">CV_0419</name>
</gene>
<accession>Q7P0Z6</accession>
<proteinExistence type="predicted"/>
<dbReference type="STRING" id="243365.CV_0419"/>
<reference evidence="1 2" key="1">
    <citation type="journal article" date="2003" name="Proc. Natl. Acad. Sci. U.S.A.">
        <title>The complete genome sequence of Chromobacterium violaceum reveals remarkable and exploitable bacterial adaptability.</title>
        <authorList>
            <person name="Vasconcelos A.T.R."/>
            <person name="de Almeida D.F."/>
            <person name="Almeida F.C."/>
            <person name="de Almeida L.G.P."/>
            <person name="de Almeida R."/>
            <person name="Goncalves J.A.A."/>
            <person name="Andrade E.M."/>
            <person name="Antonio R.V."/>
            <person name="Araripe J."/>
            <person name="de Araujo M.F.F."/>
            <person name="Filho S.A."/>
            <person name="Azevedo V."/>
            <person name="Batista A.J."/>
            <person name="Bataus L.A.M."/>
            <person name="Batista J.S."/>
            <person name="Belo A."/>
            <person name="vander Berg C."/>
            <person name="Blamey J."/>
            <person name="Bogo M."/>
            <person name="Bonato S."/>
            <person name="Bordignon J."/>
            <person name="Brito C.A."/>
            <person name="Brocchi M."/>
            <person name="Burity H.A."/>
            <person name="Camargo A.A."/>
            <person name="Cardoso D.D.P."/>
            <person name="Carneiro N.P."/>
            <person name="Carraro D.M."/>
            <person name="Carvalho C.M.B."/>
            <person name="Cascardo J.C.M."/>
            <person name="Cavada B.S."/>
            <person name="Chueire L.M.O."/>
            <person name="Pasa T.B.C."/>
            <person name="Duran N."/>
            <person name="Fagundes N."/>
            <person name="Falcao C.L."/>
            <person name="Fantinatti F."/>
            <person name="Farias I.P."/>
            <person name="Felipe M.S.S."/>
            <person name="Ferrari L.P."/>
            <person name="Ferro J.A."/>
            <person name="Ferro M.I.T."/>
            <person name="Franco G.R."/>
            <person name="Freitas N.S.A."/>
            <person name="Furlan L.R."/>
            <person name="Gazzinelli R.T."/>
            <person name="Gomes E.A."/>
            <person name="Goncalves P.R."/>
            <person name="Grangeiro T.B."/>
            <person name="Grattapaglia D."/>
            <person name="Grisard E.C."/>
            <person name="Guimaraes C.T."/>
            <person name="Hanna E.S."/>
            <person name="Hungria M."/>
            <person name="Jardim S.N."/>
            <person name="Laurino J."/>
            <person name="Leoi L.C.T."/>
            <person name="Fassarella L."/>
            <person name="Lima A."/>
            <person name="Loureiro M.F."/>
            <person name="Lyra M.C.P."/>
            <person name="Macedo M."/>
            <person name="Madeira H.M.F."/>
            <person name="Manfio G.P."/>
            <person name="Maranhao A.Q."/>
            <person name="Martins W.S."/>
            <person name="di Mauro S.M.Z."/>
            <person name="de Medeiros S.R.B."/>
            <person name="Meissner R.D.V."/>
            <person name="Menck C.F.M."/>
            <person name="Moreira M.A.M."/>
            <person name="Nascimento F.F."/>
            <person name="Nicolas M.F."/>
            <person name="Oliveira J.G."/>
            <person name="Oliveira S.C."/>
            <person name="Paixao R.F.C."/>
            <person name="Parente J.A."/>
            <person name="Pedrosa F.O."/>
            <person name="Pena S.J.D."/>
            <person name="Perreira J.O."/>
            <person name="Perreira M."/>
            <person name="Pinto L.S.R.C."/>
            <person name="Pinto L.S."/>
            <person name="Porto J.I.R."/>
            <person name="Potrich D.P."/>
            <person name="Neto C.E.R."/>
            <person name="Reis A.M.M."/>
            <person name="Rigo L.U."/>
            <person name="Rondinelli E."/>
            <person name="dos Santos E.B.P."/>
            <person name="Santos F.R."/>
            <person name="Schneider M.P.C."/>
            <person name="Seuanez H.N."/>
            <person name="Silva A.M.R."/>
            <person name="da Silva A.L.C."/>
            <person name="Silva D.W."/>
            <person name="Silva R."/>
            <person name="Simoes I.C."/>
            <person name="Simon D."/>
            <person name="Soares C.M.A."/>
            <person name="Soares R.B.A."/>
            <person name="Souza E.M."/>
            <person name="Souza K.R.L."/>
            <person name="Souza R.C."/>
            <person name="Steffens M.B.R."/>
            <person name="Steindel M."/>
            <person name="Teixeira S.R."/>
            <person name="Urmenyi T."/>
            <person name="Vettore A."/>
            <person name="Wassem R."/>
            <person name="Zaha A."/>
            <person name="Simpson A.J.G."/>
        </authorList>
    </citation>
    <scope>NUCLEOTIDE SEQUENCE [LARGE SCALE GENOMIC DNA]</scope>
    <source>
        <strain evidence="2">ATCC 12472 / DSM 30191 / JCM 1249 / NBRC 12614 / NCIMB 9131 / NCTC 9757</strain>
    </source>
</reference>
<sequence>MYRLTDQADVIVRIADGAHIPRGHRFWYEYEAWLAQGNAPQPKESLDQLRQRLLFSLDAAADAASQIYVGKELRALEYRQAAAEAQSYKDGGCKGDAPPAVRAWAEAKGLSGKDAADGILAKAAACDQALYAIRALRLAGKEAVRQAADADAARAAAENALARLRQLAESPDALAAPAGDAANAGGFWRSSLKLFSRGA</sequence>
<dbReference type="Proteomes" id="UP000001424">
    <property type="component" value="Chromosome"/>
</dbReference>
<name>Q7P0Z6_CHRVO</name>